<evidence type="ECO:0000259" key="9">
    <source>
        <dbReference type="PROSITE" id="PS50109"/>
    </source>
</evidence>
<dbReference type="PANTHER" id="PTHR43047:SF72">
    <property type="entry name" value="OSMOSENSING HISTIDINE PROTEIN KINASE SLN1"/>
    <property type="match status" value="1"/>
</dbReference>
<evidence type="ECO:0000256" key="4">
    <source>
        <dbReference type="ARBA" id="ARBA00022679"/>
    </source>
</evidence>
<dbReference type="SUPFAM" id="SSF55874">
    <property type="entry name" value="ATPase domain of HSP90 chaperone/DNA topoisomerase II/histidine kinase"/>
    <property type="match status" value="1"/>
</dbReference>
<dbReference type="RefSeq" id="WP_158635363.1">
    <property type="nucleotide sequence ID" value="NZ_VLKN01000007.1"/>
</dbReference>
<dbReference type="Gene3D" id="3.40.50.2300">
    <property type="match status" value="1"/>
</dbReference>
<reference evidence="11 12" key="1">
    <citation type="journal article" date="2015" name="Stand. Genomic Sci.">
        <title>Genomic Encyclopedia of Bacterial and Archaeal Type Strains, Phase III: the genomes of soil and plant-associated and newly described type strains.</title>
        <authorList>
            <person name="Whitman W.B."/>
            <person name="Woyke T."/>
            <person name="Klenk H.P."/>
            <person name="Zhou Y."/>
            <person name="Lilburn T.G."/>
            <person name="Beck B.J."/>
            <person name="De Vos P."/>
            <person name="Vandamme P."/>
            <person name="Eisen J.A."/>
            <person name="Garrity G."/>
            <person name="Hugenholtz P."/>
            <person name="Kyrpides N.C."/>
        </authorList>
    </citation>
    <scope>NUCLEOTIDE SEQUENCE [LARGE SCALE GENOMIC DNA]</scope>
    <source>
        <strain evidence="11 12">CGMCC 1.10821</strain>
    </source>
</reference>
<dbReference type="InterPro" id="IPR036890">
    <property type="entry name" value="HATPase_C_sf"/>
</dbReference>
<keyword evidence="3 7" id="KW-0597">Phosphoprotein</keyword>
<dbReference type="OrthoDB" id="176203at2"/>
<dbReference type="InterPro" id="IPR001789">
    <property type="entry name" value="Sig_transdc_resp-reg_receiver"/>
</dbReference>
<dbReference type="InterPro" id="IPR005467">
    <property type="entry name" value="His_kinase_dom"/>
</dbReference>
<dbReference type="InterPro" id="IPR011123">
    <property type="entry name" value="Y_Y_Y"/>
</dbReference>
<dbReference type="InterPro" id="IPR013783">
    <property type="entry name" value="Ig-like_fold"/>
</dbReference>
<dbReference type="Pfam" id="PF00072">
    <property type="entry name" value="Response_reg"/>
    <property type="match status" value="1"/>
</dbReference>
<dbReference type="Pfam" id="PF02518">
    <property type="entry name" value="HATPase_c"/>
    <property type="match status" value="1"/>
</dbReference>
<dbReference type="InterPro" id="IPR004358">
    <property type="entry name" value="Sig_transdc_His_kin-like_C"/>
</dbReference>
<comment type="caution">
    <text evidence="11">The sequence shown here is derived from an EMBL/GenBank/DDBJ whole genome shotgun (WGS) entry which is preliminary data.</text>
</comment>
<dbReference type="CDD" id="cd00082">
    <property type="entry name" value="HisKA"/>
    <property type="match status" value="1"/>
</dbReference>
<evidence type="ECO:0000256" key="3">
    <source>
        <dbReference type="ARBA" id="ARBA00022553"/>
    </source>
</evidence>
<keyword evidence="12" id="KW-1185">Reference proteome</keyword>
<evidence type="ECO:0000256" key="7">
    <source>
        <dbReference type="PROSITE-ProRule" id="PRU00169"/>
    </source>
</evidence>
<dbReference type="CDD" id="cd17546">
    <property type="entry name" value="REC_hyHK_CKI1_RcsC-like"/>
    <property type="match status" value="1"/>
</dbReference>
<evidence type="ECO:0000256" key="2">
    <source>
        <dbReference type="ARBA" id="ARBA00012438"/>
    </source>
</evidence>
<protein>
    <recommendedName>
        <fullName evidence="2">histidine kinase</fullName>
        <ecNumber evidence="2">2.7.13.3</ecNumber>
    </recommendedName>
</protein>
<keyword evidence="4" id="KW-0808">Transferase</keyword>
<dbReference type="GO" id="GO:0009927">
    <property type="term" value="F:histidine phosphotransfer kinase activity"/>
    <property type="evidence" value="ECO:0007669"/>
    <property type="project" value="TreeGrafter"/>
</dbReference>
<feature type="chain" id="PRO_5022219660" description="histidine kinase" evidence="8">
    <location>
        <begin position="20"/>
        <end position="1174"/>
    </location>
</feature>
<evidence type="ECO:0000256" key="8">
    <source>
        <dbReference type="SAM" id="SignalP"/>
    </source>
</evidence>
<sequence>MLRTLMVLLALCWTVAAQAQLPETPQFRRFGFEQGLPKSAIHLAVDRQGYLWIATLDGLARYDGVEFKLWRQAIGASDSLPDNALQVVHVDAQDRVWVASMTALSRLDGDRRGFDTFDFPDALAGCQREITSIASTPQGDLWFGNYDGELCHRDAQGRIRRHAAGAAQSEGLPAAAVMALLIDKRGRLLVGTDDGLVRLEQGRFRRMAPGMFEGTKVAGLSMEADGTIWIGSDKGLHRLSSNDLLTPAPWPMHENATHGVVVRDRRGGRWIGTMGGLYREKSGVFQLMQRDGGIGLWGPESGVLCMVQDLEGGIWFATYSQGLAYLPPDWDRFATMTSVDGLMLDNLDLRDSVADRDGGFWVATATDLYRLERDSRSLRRIISAKDLGVQWIHSLASRPDGRLWIGHATGMSLYDPVQRQARRWPSPASDELGSTISQIMELPDGQLWLSLYGGAVRGHAADGTLLVEIDPDDAGHAGWRGTTLLVRGPDDRPWWPSAQGLQRWEGGGTVNAAIEPGPAVHAFAFAGSDRVWVARFGMLESYDWDGSALKLRERIDNGDGLPAVDIDGMLVSPGGQIWLSTIRGLLLYSPGSRRLRMFGAQDGLPDPDFSFAQPRLGSHGTALAISAGGVALFDPEMRVPDPSPPPLAIESISVLRDEDKLPFDLSAPIALQPQDRDLRISARLLSYADPRSHHYRFKLEGYDPDWIVQQGNGERVFSRLDPGRYRLMVQAAGADGGWSKMQDFPIVVPPPWWRSAWALVGFALLGGAVLGSLALEYRRRLRGRQQWQLARHKHELAEQASEAKTRFLATLGHEVRTPMTGVLGMSELLLGTHLDERQRGYAQSIRRAGEHLLRLVNNALDLARVEAGRLDLEEVDFDLRELIDDVVALMAPMAESRRLQFSDEIDADIPRVLRGDPMRLRQILLNLLGNAIKFTERGDVGLRVSRLSPRGVRLEVSDTGPGLNEEQRTRLFRRFEQADGARTASRYGGSGLGLAICQELAAAMGGRIDVDSTPGVGSRFVVDLPLAEGDAAALASAPVAATVTTAPASLRILLVEDDPTVAEVVGGLLRTRGHHVIHAAHGLAALTEAAMAPYDVALLDLDLPGMDGLALARQLRAQRFTAPLIAVTARSDADAEQQTQDAGFDGFVRKPVTGAMLDEAIEAVLPEASLRRAQ</sequence>
<dbReference type="Proteomes" id="UP000315167">
    <property type="component" value="Unassembled WGS sequence"/>
</dbReference>
<dbReference type="GO" id="GO:0005886">
    <property type="term" value="C:plasma membrane"/>
    <property type="evidence" value="ECO:0007669"/>
    <property type="project" value="TreeGrafter"/>
</dbReference>
<proteinExistence type="predicted"/>
<gene>
    <name evidence="11" type="ORF">IP90_02909</name>
</gene>
<dbReference type="FunFam" id="1.10.287.130:FF:000028">
    <property type="entry name" value="Hybrid signal transduction histidine kinase"/>
    <property type="match status" value="1"/>
</dbReference>
<dbReference type="Gene3D" id="3.30.565.10">
    <property type="entry name" value="Histidine kinase-like ATPase, C-terminal domain"/>
    <property type="match status" value="1"/>
</dbReference>
<dbReference type="SMART" id="SM00448">
    <property type="entry name" value="REC"/>
    <property type="match status" value="1"/>
</dbReference>
<dbReference type="PROSITE" id="PS50109">
    <property type="entry name" value="HIS_KIN"/>
    <property type="match status" value="1"/>
</dbReference>
<dbReference type="Gene3D" id="2.130.10.10">
    <property type="entry name" value="YVTN repeat-like/Quinoprotein amine dehydrogenase"/>
    <property type="match status" value="3"/>
</dbReference>
<dbReference type="PRINTS" id="PR00344">
    <property type="entry name" value="BCTRLSENSOR"/>
</dbReference>
<organism evidence="11 12">
    <name type="scientific">Luteimonas cucumeris</name>
    <dbReference type="NCBI Taxonomy" id="985012"/>
    <lineage>
        <taxon>Bacteria</taxon>
        <taxon>Pseudomonadati</taxon>
        <taxon>Pseudomonadota</taxon>
        <taxon>Gammaproteobacteria</taxon>
        <taxon>Lysobacterales</taxon>
        <taxon>Lysobacteraceae</taxon>
        <taxon>Luteimonas</taxon>
    </lineage>
</organism>
<evidence type="ECO:0000313" key="11">
    <source>
        <dbReference type="EMBL" id="TWI00363.1"/>
    </source>
</evidence>
<keyword evidence="8" id="KW-0732">Signal</keyword>
<dbReference type="AlphaFoldDB" id="A0A562KYA9"/>
<dbReference type="SUPFAM" id="SSF63829">
    <property type="entry name" value="Calcium-dependent phosphotriesterase"/>
    <property type="match status" value="3"/>
</dbReference>
<dbReference type="SUPFAM" id="SSF47384">
    <property type="entry name" value="Homodimeric domain of signal transducing histidine kinase"/>
    <property type="match status" value="1"/>
</dbReference>
<dbReference type="InterPro" id="IPR003594">
    <property type="entry name" value="HATPase_dom"/>
</dbReference>
<evidence type="ECO:0000313" key="12">
    <source>
        <dbReference type="Proteomes" id="UP000315167"/>
    </source>
</evidence>
<dbReference type="GO" id="GO:0000155">
    <property type="term" value="F:phosphorelay sensor kinase activity"/>
    <property type="evidence" value="ECO:0007669"/>
    <property type="project" value="InterPro"/>
</dbReference>
<dbReference type="Gene3D" id="1.10.287.130">
    <property type="match status" value="1"/>
</dbReference>
<dbReference type="InterPro" id="IPR011006">
    <property type="entry name" value="CheY-like_superfamily"/>
</dbReference>
<dbReference type="InterPro" id="IPR036097">
    <property type="entry name" value="HisK_dim/P_sf"/>
</dbReference>
<feature type="domain" description="Histidine kinase" evidence="9">
    <location>
        <begin position="810"/>
        <end position="1028"/>
    </location>
</feature>
<keyword evidence="6" id="KW-0902">Two-component regulatory system</keyword>
<evidence type="ECO:0000256" key="5">
    <source>
        <dbReference type="ARBA" id="ARBA00022777"/>
    </source>
</evidence>
<dbReference type="Pfam" id="PF07495">
    <property type="entry name" value="Y_Y_Y"/>
    <property type="match status" value="1"/>
</dbReference>
<dbReference type="CDD" id="cd16922">
    <property type="entry name" value="HATPase_EvgS-ArcB-TorS-like"/>
    <property type="match status" value="1"/>
</dbReference>
<dbReference type="InterPro" id="IPR003661">
    <property type="entry name" value="HisK_dim/P_dom"/>
</dbReference>
<evidence type="ECO:0000259" key="10">
    <source>
        <dbReference type="PROSITE" id="PS50110"/>
    </source>
</evidence>
<dbReference type="PANTHER" id="PTHR43047">
    <property type="entry name" value="TWO-COMPONENT HISTIDINE PROTEIN KINASE"/>
    <property type="match status" value="1"/>
</dbReference>
<dbReference type="Gene3D" id="2.60.40.10">
    <property type="entry name" value="Immunoglobulins"/>
    <property type="match status" value="1"/>
</dbReference>
<comment type="catalytic activity">
    <reaction evidence="1">
        <text>ATP + protein L-histidine = ADP + protein N-phospho-L-histidine.</text>
        <dbReference type="EC" id="2.7.13.3"/>
    </reaction>
</comment>
<name>A0A562KYA9_9GAMM</name>
<dbReference type="InterPro" id="IPR015943">
    <property type="entry name" value="WD40/YVTN_repeat-like_dom_sf"/>
</dbReference>
<feature type="modified residue" description="4-aspartylphosphate" evidence="7">
    <location>
        <position position="1100"/>
    </location>
</feature>
<dbReference type="PROSITE" id="PS50110">
    <property type="entry name" value="RESPONSE_REGULATORY"/>
    <property type="match status" value="1"/>
</dbReference>
<evidence type="ECO:0000256" key="6">
    <source>
        <dbReference type="ARBA" id="ARBA00023012"/>
    </source>
</evidence>
<dbReference type="SMART" id="SM00387">
    <property type="entry name" value="HATPase_c"/>
    <property type="match status" value="1"/>
</dbReference>
<accession>A0A562KYA9</accession>
<feature type="signal peptide" evidence="8">
    <location>
        <begin position="1"/>
        <end position="19"/>
    </location>
</feature>
<dbReference type="EMBL" id="VLKN01000007">
    <property type="protein sequence ID" value="TWI00363.1"/>
    <property type="molecule type" value="Genomic_DNA"/>
</dbReference>
<dbReference type="FunFam" id="3.30.565.10:FF:000010">
    <property type="entry name" value="Sensor histidine kinase RcsC"/>
    <property type="match status" value="1"/>
</dbReference>
<dbReference type="SUPFAM" id="SSF52172">
    <property type="entry name" value="CheY-like"/>
    <property type="match status" value="1"/>
</dbReference>
<dbReference type="EC" id="2.7.13.3" evidence="2"/>
<evidence type="ECO:0000256" key="1">
    <source>
        <dbReference type="ARBA" id="ARBA00000085"/>
    </source>
</evidence>
<feature type="domain" description="Response regulatory" evidence="10">
    <location>
        <begin position="1051"/>
        <end position="1165"/>
    </location>
</feature>
<keyword evidence="5" id="KW-0418">Kinase</keyword>
<dbReference type="SMART" id="SM00388">
    <property type="entry name" value="HisKA"/>
    <property type="match status" value="1"/>
</dbReference>
<dbReference type="Pfam" id="PF00512">
    <property type="entry name" value="HisKA"/>
    <property type="match status" value="1"/>
</dbReference>